<dbReference type="Proteomes" id="UP000269157">
    <property type="component" value="Unassembled WGS sequence"/>
</dbReference>
<gene>
    <name evidence="5" type="ORF">BCF46_0733</name>
</gene>
<accession>A0A497X5P7</accession>
<keyword evidence="6" id="KW-1185">Reference proteome</keyword>
<name>A0A497X5P7_9RHOB</name>
<comment type="caution">
    <text evidence="5">The sequence shown here is derived from an EMBL/GenBank/DDBJ whole genome shotgun (WGS) entry which is preliminary data.</text>
</comment>
<dbReference type="InterPro" id="IPR050498">
    <property type="entry name" value="Ycf3"/>
</dbReference>
<evidence type="ECO:0000313" key="5">
    <source>
        <dbReference type="EMBL" id="RLJ60532.1"/>
    </source>
</evidence>
<dbReference type="PANTHER" id="PTHR44858:SF1">
    <property type="entry name" value="UDP-N-ACETYLGLUCOSAMINE--PEPTIDE N-ACETYLGLUCOSAMINYLTRANSFERASE SPINDLY-RELATED"/>
    <property type="match status" value="1"/>
</dbReference>
<dbReference type="PROSITE" id="PS50005">
    <property type="entry name" value="TPR"/>
    <property type="match status" value="1"/>
</dbReference>
<feature type="signal peptide" evidence="4">
    <location>
        <begin position="1"/>
        <end position="17"/>
    </location>
</feature>
<keyword evidence="4" id="KW-0732">Signal</keyword>
<proteinExistence type="predicted"/>
<reference evidence="5 6" key="1">
    <citation type="submission" date="2018-10" db="EMBL/GenBank/DDBJ databases">
        <title>Genomic Encyclopedia of Archaeal and Bacterial Type Strains, Phase II (KMG-II): from individual species to whole genera.</title>
        <authorList>
            <person name="Goeker M."/>
        </authorList>
    </citation>
    <scope>NUCLEOTIDE SEQUENCE [LARGE SCALE GENOMIC DNA]</scope>
    <source>
        <strain evidence="5 6">DSM 29466</strain>
    </source>
</reference>
<keyword evidence="2 3" id="KW-0802">TPR repeat</keyword>
<dbReference type="OrthoDB" id="9815010at2"/>
<evidence type="ECO:0000313" key="6">
    <source>
        <dbReference type="Proteomes" id="UP000269157"/>
    </source>
</evidence>
<organism evidence="5 6">
    <name type="scientific">Litoreibacter meonggei</name>
    <dbReference type="NCBI Taxonomy" id="1049199"/>
    <lineage>
        <taxon>Bacteria</taxon>
        <taxon>Pseudomonadati</taxon>
        <taxon>Pseudomonadota</taxon>
        <taxon>Alphaproteobacteria</taxon>
        <taxon>Rhodobacterales</taxon>
        <taxon>Roseobacteraceae</taxon>
        <taxon>Litoreibacter</taxon>
    </lineage>
</organism>
<evidence type="ECO:0000256" key="1">
    <source>
        <dbReference type="ARBA" id="ARBA00022737"/>
    </source>
</evidence>
<dbReference type="SUPFAM" id="SSF48452">
    <property type="entry name" value="TPR-like"/>
    <property type="match status" value="1"/>
</dbReference>
<dbReference type="InterPro" id="IPR019734">
    <property type="entry name" value="TPR_rpt"/>
</dbReference>
<dbReference type="InterPro" id="IPR011990">
    <property type="entry name" value="TPR-like_helical_dom_sf"/>
</dbReference>
<evidence type="ECO:0000256" key="4">
    <source>
        <dbReference type="SAM" id="SignalP"/>
    </source>
</evidence>
<evidence type="ECO:0000256" key="3">
    <source>
        <dbReference type="PROSITE-ProRule" id="PRU00339"/>
    </source>
</evidence>
<dbReference type="PANTHER" id="PTHR44858">
    <property type="entry name" value="TETRATRICOPEPTIDE REPEAT PROTEIN 6"/>
    <property type="match status" value="1"/>
</dbReference>
<dbReference type="SMART" id="SM00028">
    <property type="entry name" value="TPR"/>
    <property type="match status" value="3"/>
</dbReference>
<keyword evidence="1" id="KW-0677">Repeat</keyword>
<dbReference type="Gene3D" id="1.25.40.10">
    <property type="entry name" value="Tetratricopeptide repeat domain"/>
    <property type="match status" value="1"/>
</dbReference>
<feature type="chain" id="PRO_5019808599" evidence="4">
    <location>
        <begin position="18"/>
        <end position="186"/>
    </location>
</feature>
<sequence length="186" mass="20906">MRILCLLPLILPLTAFADCPPSPERSVRHAELMELVAEAPNEMVARGYTNELWGIWATAPDETAQEILDRGMNQRASYNFAGALKDFDTLIAYCPDYAEGYNQRAFVNFIRQDYKTALADLNRAVELTPDHIGAIVGRALALIELGQVREGQIALRRALLLNPWLPERNRVTPLPETEENDVETDL</sequence>
<dbReference type="AlphaFoldDB" id="A0A497X5P7"/>
<protein>
    <submittedName>
        <fullName evidence="5">Uncharacterized protein</fullName>
    </submittedName>
</protein>
<evidence type="ECO:0000256" key="2">
    <source>
        <dbReference type="ARBA" id="ARBA00022803"/>
    </source>
</evidence>
<feature type="repeat" description="TPR" evidence="3">
    <location>
        <begin position="98"/>
        <end position="131"/>
    </location>
</feature>
<dbReference type="EMBL" id="RCCE01000001">
    <property type="protein sequence ID" value="RLJ60532.1"/>
    <property type="molecule type" value="Genomic_DNA"/>
</dbReference>
<dbReference type="RefSeq" id="WP_121021782.1">
    <property type="nucleotide sequence ID" value="NZ_RCCE01000001.1"/>
</dbReference>